<reference evidence="2" key="2">
    <citation type="submission" date="2017-12" db="EMBL/GenBank/DDBJ databases">
        <title>Genome sequence of the Bar-tailed Godwit (Limosa lapponica baueri).</title>
        <authorList>
            <person name="Lima N.C.B."/>
            <person name="Parody-Merino A.M."/>
            <person name="Battley P.F."/>
            <person name="Fidler A.E."/>
            <person name="Prosdocimi F."/>
        </authorList>
    </citation>
    <scope>NUCLEOTIDE SEQUENCE [LARGE SCALE GENOMIC DNA]</scope>
</reference>
<dbReference type="Proteomes" id="UP000233556">
    <property type="component" value="Unassembled WGS sequence"/>
</dbReference>
<proteinExistence type="predicted"/>
<dbReference type="AlphaFoldDB" id="A0A2I0U9E4"/>
<name>A0A2I0U9E4_LIMLA</name>
<evidence type="ECO:0000313" key="2">
    <source>
        <dbReference type="Proteomes" id="UP000233556"/>
    </source>
</evidence>
<gene>
    <name evidence="1" type="ORF">llap_7048</name>
</gene>
<reference evidence="2" key="1">
    <citation type="submission" date="2017-11" db="EMBL/GenBank/DDBJ databases">
        <authorList>
            <person name="Lima N.C."/>
            <person name="Parody-Merino A.M."/>
            <person name="Battley P.F."/>
            <person name="Fidler A.E."/>
            <person name="Prosdocimi F."/>
        </authorList>
    </citation>
    <scope>NUCLEOTIDE SEQUENCE [LARGE SCALE GENOMIC DNA]</scope>
</reference>
<protein>
    <submittedName>
        <fullName evidence="1">Uncharacterized protein</fullName>
    </submittedName>
</protein>
<organism evidence="1 2">
    <name type="scientific">Limosa lapponica baueri</name>
    <dbReference type="NCBI Taxonomy" id="1758121"/>
    <lineage>
        <taxon>Eukaryota</taxon>
        <taxon>Metazoa</taxon>
        <taxon>Chordata</taxon>
        <taxon>Craniata</taxon>
        <taxon>Vertebrata</taxon>
        <taxon>Euteleostomi</taxon>
        <taxon>Archelosauria</taxon>
        <taxon>Archosauria</taxon>
        <taxon>Dinosauria</taxon>
        <taxon>Saurischia</taxon>
        <taxon>Theropoda</taxon>
        <taxon>Coelurosauria</taxon>
        <taxon>Aves</taxon>
        <taxon>Neognathae</taxon>
        <taxon>Neoaves</taxon>
        <taxon>Charadriiformes</taxon>
        <taxon>Scolopacidae</taxon>
        <taxon>Limosa</taxon>
    </lineage>
</organism>
<accession>A0A2I0U9E4</accession>
<sequence>MSKEEPVCFSAFDPDTCVPDSGTGIQFPSIAESSLGLPQCLLVTSSWELDTAAKELLPSSVLVNVAVTMIRCTT</sequence>
<dbReference type="EMBL" id="KZ505973">
    <property type="protein sequence ID" value="PKU42631.1"/>
    <property type="molecule type" value="Genomic_DNA"/>
</dbReference>
<keyword evidence="2" id="KW-1185">Reference proteome</keyword>
<evidence type="ECO:0000313" key="1">
    <source>
        <dbReference type="EMBL" id="PKU42631.1"/>
    </source>
</evidence>